<dbReference type="EMBL" id="AGEG01000002">
    <property type="protein sequence ID" value="EHR38117.1"/>
    <property type="molecule type" value="Genomic_DNA"/>
</dbReference>
<evidence type="ECO:0000313" key="2">
    <source>
        <dbReference type="EMBL" id="EHR38117.1"/>
    </source>
</evidence>
<name>H3NH62_9LACT</name>
<feature type="region of interest" description="Disordered" evidence="1">
    <location>
        <begin position="43"/>
        <end position="74"/>
    </location>
</feature>
<protein>
    <submittedName>
        <fullName evidence="2">Uncharacterized protein</fullName>
    </submittedName>
</protein>
<dbReference type="AlphaFoldDB" id="H3NH62"/>
<dbReference type="OrthoDB" id="2139205at2"/>
<proteinExistence type="predicted"/>
<gene>
    <name evidence="2" type="ORF">HMPREF9708_00201</name>
</gene>
<dbReference type="STRING" id="883113.HMPREF9708_00201"/>
<accession>H3NH62</accession>
<sequence length="269" mass="30511">MAKYRDNLVKSLIKRRLLHWLALGGMVVYPFIPATSFVHGQDLSGTNEESVTTEAELSDESTSEIESETTVEDQTTIQEDQLIDSQAFMSLLPYTHYMNYQYSGDGSQFTRKDIIMEFMPDNQGIFQVAEFSDHNATAYIYQIRSDGLYELARFDHYDRVEDMRYSQDASDDLTSLILPAHLTPGTVYQSGYQKEKEAKVVGSVQSVTIGESHYQNVLVIEVIDASLPDQGLLRYYLADQYGIILVEQELPNGSKSNMMYLNTVQGPLF</sequence>
<reference evidence="2 3" key="1">
    <citation type="submission" date="2012-01" db="EMBL/GenBank/DDBJ databases">
        <title>The Genome Sequence of Facklamia languida CCUG 37842.</title>
        <authorList>
            <consortium name="The Broad Institute Genome Sequencing Platform"/>
            <person name="Earl A."/>
            <person name="Ward D."/>
            <person name="Feldgarden M."/>
            <person name="Gevers D."/>
            <person name="Huys G."/>
            <person name="Young S.K."/>
            <person name="Zeng Q."/>
            <person name="Gargeya S."/>
            <person name="Fitzgerald M."/>
            <person name="Haas B."/>
            <person name="Abouelleil A."/>
            <person name="Alvarado L."/>
            <person name="Arachchi H.M."/>
            <person name="Berlin A."/>
            <person name="Chapman S.B."/>
            <person name="Gearin G."/>
            <person name="Goldberg J."/>
            <person name="Griggs A."/>
            <person name="Gujja S."/>
            <person name="Hansen M."/>
            <person name="Heiman D."/>
            <person name="Howarth C."/>
            <person name="Larimer J."/>
            <person name="Lui A."/>
            <person name="MacDonald P.J.P."/>
            <person name="McCowen C."/>
            <person name="Montmayeur A."/>
            <person name="Murphy C."/>
            <person name="Neiman D."/>
            <person name="Pearson M."/>
            <person name="Priest M."/>
            <person name="Roberts A."/>
            <person name="Saif S."/>
            <person name="Shea T."/>
            <person name="Sisk P."/>
            <person name="Stolte C."/>
            <person name="Sykes S."/>
            <person name="Wortman J."/>
            <person name="Nusbaum C."/>
            <person name="Birren B."/>
        </authorList>
    </citation>
    <scope>NUCLEOTIDE SEQUENCE [LARGE SCALE GENOMIC DNA]</scope>
    <source>
        <strain evidence="2 3">CCUG 37842</strain>
    </source>
</reference>
<feature type="compositionally biased region" description="Acidic residues" evidence="1">
    <location>
        <begin position="56"/>
        <end position="71"/>
    </location>
</feature>
<comment type="caution">
    <text evidence="2">The sequence shown here is derived from an EMBL/GenBank/DDBJ whole genome shotgun (WGS) entry which is preliminary data.</text>
</comment>
<organism evidence="2 3">
    <name type="scientific">Facklamia languida CCUG 37842</name>
    <dbReference type="NCBI Taxonomy" id="883113"/>
    <lineage>
        <taxon>Bacteria</taxon>
        <taxon>Bacillati</taxon>
        <taxon>Bacillota</taxon>
        <taxon>Bacilli</taxon>
        <taxon>Lactobacillales</taxon>
        <taxon>Aerococcaceae</taxon>
        <taxon>Facklamia</taxon>
    </lineage>
</organism>
<dbReference type="Proteomes" id="UP000006190">
    <property type="component" value="Unassembled WGS sequence"/>
</dbReference>
<dbReference type="eggNOG" id="ENOG50332HD">
    <property type="taxonomic scope" value="Bacteria"/>
</dbReference>
<dbReference type="PATRIC" id="fig|883113.3.peg.200"/>
<dbReference type="RefSeq" id="WP_006308079.1">
    <property type="nucleotide sequence ID" value="NZ_JH601133.1"/>
</dbReference>
<evidence type="ECO:0000256" key="1">
    <source>
        <dbReference type="SAM" id="MobiDB-lite"/>
    </source>
</evidence>
<dbReference type="HOGENOM" id="CLU_1033448_0_0_9"/>
<keyword evidence="3" id="KW-1185">Reference proteome</keyword>
<feature type="compositionally biased region" description="Polar residues" evidence="1">
    <location>
        <begin position="43"/>
        <end position="55"/>
    </location>
</feature>
<evidence type="ECO:0000313" key="3">
    <source>
        <dbReference type="Proteomes" id="UP000006190"/>
    </source>
</evidence>